<dbReference type="EC" id="4.1.1.36" evidence="3"/>
<comment type="pathway">
    <text evidence="3 4">Cofactor biosynthesis; coenzyme A biosynthesis; CoA from (R)-pantothenate: step 3/5.</text>
</comment>
<organism evidence="7 8">
    <name type="scientific">Gomphosphaeria aponina SAG 52.96 = DSM 107014</name>
    <dbReference type="NCBI Taxonomy" id="1521640"/>
    <lineage>
        <taxon>Bacteria</taxon>
        <taxon>Bacillati</taxon>
        <taxon>Cyanobacteriota</taxon>
        <taxon>Cyanophyceae</taxon>
        <taxon>Oscillatoriophycideae</taxon>
        <taxon>Chroococcales</taxon>
        <taxon>Gomphosphaeriaceae</taxon>
        <taxon>Gomphosphaeria</taxon>
    </lineage>
</organism>
<keyword evidence="3" id="KW-0511">Multifunctional enzyme</keyword>
<dbReference type="SUPFAM" id="SSF52507">
    <property type="entry name" value="Homo-oligomeric flavin-containing Cys decarboxylases, HFCD"/>
    <property type="match status" value="1"/>
</dbReference>
<comment type="cofactor">
    <cofactor evidence="3">
        <name>FMN</name>
        <dbReference type="ChEBI" id="CHEBI:58210"/>
    </cofactor>
    <text evidence="3">Binds 1 FMN per subunit.</text>
</comment>
<sequence>MRLNQRRVLIGVGGGIAAYKVCGVISQLFQAGAEVRGILTAGATKFITPLTVATLSRHQAYTDADFWQSSRPLHIELGEWAEVLIIAPLTANTMGKLAYGLADNLLTNTVLASRCPLLLAPAMNTEMWEQLAVQKNWKRLKNDPRYHSVGPGAGLLACDRLGMGRMAEPGEIIVALQSLLLTGGKRDLAGKRILISAGGTREYLDPVRFIGNPATGKMGVALAQAAFYRGAEVTLVHGPLDTSLLASLPNFRTISVVSAAEMEDGMLRAFREADWIVMNAAVADVKPAYYSAEKLAKQALPSALELEAVPDIIAQLGNLKQPSQKLIGFAAQTGDIVQPAREKMARKKLDAIAANPVDQPLVGFGSDSNQAIFLDAQGRIEQVDLCSKLELAHRLFDFIIKIPG</sequence>
<comment type="similarity">
    <text evidence="3 4">In the N-terminal section; belongs to the HFCD (homo-oligomeric flavin containing Cys decarboxylase) superfamily.</text>
</comment>
<dbReference type="SUPFAM" id="SSF102645">
    <property type="entry name" value="CoaB-like"/>
    <property type="match status" value="1"/>
</dbReference>
<comment type="pathway">
    <text evidence="3 4">Cofactor biosynthesis; coenzyme A biosynthesis; CoA from (R)-pantothenate: step 2/5.</text>
</comment>
<dbReference type="Pfam" id="PF02441">
    <property type="entry name" value="Flavoprotein"/>
    <property type="match status" value="1"/>
</dbReference>
<evidence type="ECO:0000259" key="6">
    <source>
        <dbReference type="Pfam" id="PF04127"/>
    </source>
</evidence>
<dbReference type="InterPro" id="IPR007085">
    <property type="entry name" value="DNA/pantothenate-metab_flavo_C"/>
</dbReference>
<keyword evidence="3 4" id="KW-0285">Flavoprotein</keyword>
<dbReference type="GO" id="GO:0071513">
    <property type="term" value="C:phosphopantothenoylcysteine decarboxylase complex"/>
    <property type="evidence" value="ECO:0007669"/>
    <property type="project" value="TreeGrafter"/>
</dbReference>
<dbReference type="InterPro" id="IPR035929">
    <property type="entry name" value="CoaB-like_sf"/>
</dbReference>
<proteinExistence type="inferred from homology"/>
<evidence type="ECO:0000256" key="4">
    <source>
        <dbReference type="RuleBase" id="RU364078"/>
    </source>
</evidence>
<dbReference type="EC" id="6.3.2.5" evidence="3"/>
<dbReference type="GO" id="GO:0010181">
    <property type="term" value="F:FMN binding"/>
    <property type="evidence" value="ECO:0007669"/>
    <property type="project" value="UniProtKB-UniRule"/>
</dbReference>
<reference evidence="7" key="1">
    <citation type="submission" date="2021-02" db="EMBL/GenBank/DDBJ databases">
        <title>Metagenome analyses of Stigonema ocellatum DSM 106950, Chlorogloea purpurea SAG 13.99 and Gomphosphaeria aponina DSM 107014.</title>
        <authorList>
            <person name="Marter P."/>
            <person name="Huang S."/>
        </authorList>
    </citation>
    <scope>NUCLEOTIDE SEQUENCE</scope>
    <source>
        <strain evidence="7">JP213</strain>
    </source>
</reference>
<dbReference type="GO" id="GO:0046872">
    <property type="term" value="F:metal ion binding"/>
    <property type="evidence" value="ECO:0007669"/>
    <property type="project" value="UniProtKB-KW"/>
</dbReference>
<comment type="caution">
    <text evidence="3">Lacks conserved residue(s) required for the propagation of feature annotation.</text>
</comment>
<feature type="active site" description="Proton donor" evidence="3">
    <location>
        <position position="158"/>
    </location>
</feature>
<comment type="catalytic activity">
    <reaction evidence="3 4">
        <text>N-[(R)-4-phosphopantothenoyl]-L-cysteine + H(+) = (R)-4'-phosphopantetheine + CO2</text>
        <dbReference type="Rhea" id="RHEA:16793"/>
        <dbReference type="ChEBI" id="CHEBI:15378"/>
        <dbReference type="ChEBI" id="CHEBI:16526"/>
        <dbReference type="ChEBI" id="CHEBI:59458"/>
        <dbReference type="ChEBI" id="CHEBI:61723"/>
        <dbReference type="EC" id="4.1.1.36"/>
    </reaction>
</comment>
<dbReference type="EMBL" id="JADQBC010000134">
    <property type="protein sequence ID" value="MBR8829423.1"/>
    <property type="molecule type" value="Genomic_DNA"/>
</dbReference>
<dbReference type="HAMAP" id="MF_02225">
    <property type="entry name" value="CoaBC"/>
    <property type="match status" value="1"/>
</dbReference>
<feature type="binding site" evidence="3">
    <location>
        <position position="347"/>
    </location>
    <ligand>
        <name>CTP</name>
        <dbReference type="ChEBI" id="CHEBI:37563"/>
    </ligand>
</feature>
<comment type="similarity">
    <text evidence="3 4">In the C-terminal section; belongs to the PPC synthetase family.</text>
</comment>
<feature type="binding site" evidence="3">
    <location>
        <position position="294"/>
    </location>
    <ligand>
        <name>CTP</name>
        <dbReference type="ChEBI" id="CHEBI:37563"/>
    </ligand>
</feature>
<feature type="domain" description="Flavoprotein" evidence="5">
    <location>
        <begin position="7"/>
        <end position="174"/>
    </location>
</feature>
<evidence type="ECO:0000259" key="5">
    <source>
        <dbReference type="Pfam" id="PF02441"/>
    </source>
</evidence>
<gene>
    <name evidence="3 7" type="primary">coaBC</name>
    <name evidence="7" type="ORF">DSM107014_16260</name>
</gene>
<dbReference type="Gene3D" id="3.40.50.1950">
    <property type="entry name" value="Flavin prenyltransferase-like"/>
    <property type="match status" value="1"/>
</dbReference>
<comment type="function">
    <text evidence="4">Catalyzes two steps in the biosynthesis of coenzyme A. In the first step cysteine is conjugated to 4'-phosphopantothenate to form 4-phosphopantothenoylcysteine, in the latter compound is decarboxylated to form 4'-phosphopantotheine.</text>
</comment>
<dbReference type="InterPro" id="IPR036551">
    <property type="entry name" value="Flavin_trans-like"/>
</dbReference>
<feature type="binding site" evidence="3">
    <location>
        <position position="284"/>
    </location>
    <ligand>
        <name>CTP</name>
        <dbReference type="ChEBI" id="CHEBI:37563"/>
    </ligand>
</feature>
<feature type="region of interest" description="Phosphopantothenate--cysteine ligase" evidence="3">
    <location>
        <begin position="193"/>
        <end position="404"/>
    </location>
</feature>
<dbReference type="Pfam" id="PF04127">
    <property type="entry name" value="DFP"/>
    <property type="match status" value="1"/>
</dbReference>
<feature type="binding site" evidence="3">
    <location>
        <begin position="310"/>
        <end position="313"/>
    </location>
    <ligand>
        <name>CTP</name>
        <dbReference type="ChEBI" id="CHEBI:37563"/>
    </ligand>
</feature>
<dbReference type="PANTHER" id="PTHR14359:SF6">
    <property type="entry name" value="PHOSPHOPANTOTHENOYLCYSTEINE DECARBOXYLASE"/>
    <property type="match status" value="1"/>
</dbReference>
<evidence type="ECO:0000256" key="1">
    <source>
        <dbReference type="ARBA" id="ARBA00022793"/>
    </source>
</evidence>
<dbReference type="AlphaFoldDB" id="A0A941JQS6"/>
<feature type="region of interest" description="Phosphopantothenoylcysteine decarboxylase" evidence="3">
    <location>
        <begin position="1"/>
        <end position="192"/>
    </location>
</feature>
<dbReference type="PANTHER" id="PTHR14359">
    <property type="entry name" value="HOMO-OLIGOMERIC FLAVIN CONTAINING CYS DECARBOXYLASE FAMILY"/>
    <property type="match status" value="1"/>
</dbReference>
<feature type="binding site" evidence="3">
    <location>
        <position position="343"/>
    </location>
    <ligand>
        <name>CTP</name>
        <dbReference type="ChEBI" id="CHEBI:37563"/>
    </ligand>
</feature>
<protein>
    <recommendedName>
        <fullName evidence="3">Coenzyme A biosynthesis bifunctional protein CoaBC</fullName>
    </recommendedName>
    <alternativeName>
        <fullName evidence="3">DNA/pantothenate metabolism flavoprotein</fullName>
    </alternativeName>
    <alternativeName>
        <fullName evidence="3">Phosphopantothenoylcysteine synthetase/decarboxylase</fullName>
        <shortName evidence="3">PPCS-PPCDC</shortName>
    </alternativeName>
    <domain>
        <recommendedName>
            <fullName evidence="3">Phosphopantothenoylcysteine decarboxylase</fullName>
            <shortName evidence="3">PPC decarboxylase</shortName>
            <shortName evidence="3">PPC-DC</shortName>
            <ecNumber evidence="3">4.1.1.36</ecNumber>
        </recommendedName>
        <alternativeName>
            <fullName evidence="3">CoaC</fullName>
        </alternativeName>
    </domain>
    <domain>
        <recommendedName>
            <fullName evidence="3">Phosphopantothenate--cysteine ligase</fullName>
            <ecNumber evidence="3">6.3.2.5</ecNumber>
        </recommendedName>
        <alternativeName>
            <fullName evidence="3">CoaB</fullName>
        </alternativeName>
        <alternativeName>
            <fullName evidence="3">Phosphopantothenoylcysteine synthetase</fullName>
            <shortName evidence="3">PPC synthetase</shortName>
            <shortName evidence="3">PPC-S</shortName>
        </alternativeName>
    </domain>
</protein>
<feature type="binding site" evidence="3">
    <location>
        <position position="329"/>
    </location>
    <ligand>
        <name>CTP</name>
        <dbReference type="ChEBI" id="CHEBI:37563"/>
    </ligand>
</feature>
<keyword evidence="2 3" id="KW-0456">Lyase</keyword>
<evidence type="ECO:0000256" key="3">
    <source>
        <dbReference type="HAMAP-Rule" id="MF_02225"/>
    </source>
</evidence>
<evidence type="ECO:0000313" key="7">
    <source>
        <dbReference type="EMBL" id="MBR8829423.1"/>
    </source>
</evidence>
<keyword evidence="3" id="KW-0460">Magnesium</keyword>
<dbReference type="Gene3D" id="3.40.50.10300">
    <property type="entry name" value="CoaB-like"/>
    <property type="match status" value="1"/>
</dbReference>
<dbReference type="InterPro" id="IPR003382">
    <property type="entry name" value="Flavoprotein"/>
</dbReference>
<name>A0A941JQS6_9CHRO</name>
<feature type="domain" description="DNA/pantothenate metabolism flavoprotein C-terminal" evidence="6">
    <location>
        <begin position="188"/>
        <end position="401"/>
    </location>
</feature>
<dbReference type="NCBIfam" id="TIGR00521">
    <property type="entry name" value="coaBC_dfp"/>
    <property type="match status" value="1"/>
</dbReference>
<comment type="catalytic activity">
    <reaction evidence="3 4">
        <text>(R)-4'-phosphopantothenate + L-cysteine + CTP = N-[(R)-4-phosphopantothenoyl]-L-cysteine + CMP + diphosphate + H(+)</text>
        <dbReference type="Rhea" id="RHEA:19397"/>
        <dbReference type="ChEBI" id="CHEBI:10986"/>
        <dbReference type="ChEBI" id="CHEBI:15378"/>
        <dbReference type="ChEBI" id="CHEBI:33019"/>
        <dbReference type="ChEBI" id="CHEBI:35235"/>
        <dbReference type="ChEBI" id="CHEBI:37563"/>
        <dbReference type="ChEBI" id="CHEBI:59458"/>
        <dbReference type="ChEBI" id="CHEBI:60377"/>
        <dbReference type="EC" id="6.3.2.5"/>
    </reaction>
</comment>
<dbReference type="GO" id="GO:0015937">
    <property type="term" value="P:coenzyme A biosynthetic process"/>
    <property type="evidence" value="ECO:0007669"/>
    <property type="project" value="UniProtKB-UniRule"/>
</dbReference>
<dbReference type="GO" id="GO:0015941">
    <property type="term" value="P:pantothenate catabolic process"/>
    <property type="evidence" value="ECO:0007669"/>
    <property type="project" value="InterPro"/>
</dbReference>
<keyword evidence="3" id="KW-0479">Metal-binding</keyword>
<dbReference type="GO" id="GO:0004633">
    <property type="term" value="F:phosphopantothenoylcysteine decarboxylase activity"/>
    <property type="evidence" value="ECO:0007669"/>
    <property type="project" value="UniProtKB-UniRule"/>
</dbReference>
<comment type="function">
    <text evidence="3">Catalyzes two sequential steps in the biosynthesis of coenzyme A. In the first step cysteine is conjugated to 4'-phosphopantothenate to form 4-phosphopantothenoylcysteine. In the second step the latter compound is decarboxylated to form 4'-phosphopantotheine.</text>
</comment>
<dbReference type="Proteomes" id="UP000767446">
    <property type="component" value="Unassembled WGS sequence"/>
</dbReference>
<comment type="caution">
    <text evidence="7">The sequence shown here is derived from an EMBL/GenBank/DDBJ whole genome shotgun (WGS) entry which is preliminary data.</text>
</comment>
<dbReference type="InterPro" id="IPR005252">
    <property type="entry name" value="CoaBC"/>
</dbReference>
<keyword evidence="3 4" id="KW-0288">FMN</keyword>
<keyword evidence="1 3" id="KW-0210">Decarboxylase</keyword>
<dbReference type="GO" id="GO:0004632">
    <property type="term" value="F:phosphopantothenate--cysteine ligase activity"/>
    <property type="evidence" value="ECO:0007669"/>
    <property type="project" value="UniProtKB-UniRule"/>
</dbReference>
<comment type="cofactor">
    <cofactor evidence="3">
        <name>Mg(2+)</name>
        <dbReference type="ChEBI" id="CHEBI:18420"/>
    </cofactor>
</comment>
<keyword evidence="3 4" id="KW-0436">Ligase</keyword>
<evidence type="ECO:0000313" key="8">
    <source>
        <dbReference type="Proteomes" id="UP000767446"/>
    </source>
</evidence>
<evidence type="ECO:0000256" key="2">
    <source>
        <dbReference type="ARBA" id="ARBA00023239"/>
    </source>
</evidence>
<accession>A0A941JQS6</accession>